<proteinExistence type="predicted"/>
<dbReference type="InterPro" id="IPR050525">
    <property type="entry name" value="ECM_Assembly_Org"/>
</dbReference>
<comment type="function">
    <text evidence="1">Plays a role in the control of cell shape and motility in the trabecular meshwork.</text>
</comment>
<dbReference type="Gene3D" id="3.40.50.410">
    <property type="entry name" value="von Willebrand factor, type A domain"/>
    <property type="match status" value="2"/>
</dbReference>
<evidence type="ECO:0000256" key="2">
    <source>
        <dbReference type="ARBA" id="ARBA00004613"/>
    </source>
</evidence>
<dbReference type="InterPro" id="IPR002035">
    <property type="entry name" value="VWF_A"/>
</dbReference>
<feature type="domain" description="VWFA" evidence="9">
    <location>
        <begin position="150"/>
        <end position="335"/>
    </location>
</feature>
<dbReference type="Pfam" id="PF00092">
    <property type="entry name" value="VWA"/>
    <property type="match status" value="2"/>
</dbReference>
<keyword evidence="4" id="KW-0964">Secreted</keyword>
<dbReference type="SUPFAM" id="SSF53300">
    <property type="entry name" value="vWA-like"/>
    <property type="match status" value="2"/>
</dbReference>
<dbReference type="CDD" id="cd01472">
    <property type="entry name" value="vWA_collagen"/>
    <property type="match status" value="1"/>
</dbReference>
<dbReference type="AlphaFoldDB" id="A0A3B3STN0"/>
<evidence type="ECO:0000259" key="9">
    <source>
        <dbReference type="PROSITE" id="PS50234"/>
    </source>
</evidence>
<feature type="domain" description="LCCL" evidence="10">
    <location>
        <begin position="20"/>
        <end position="113"/>
    </location>
</feature>
<dbReference type="STRING" id="1676925.ENSPKIP00000033481"/>
<dbReference type="Proteomes" id="UP000261540">
    <property type="component" value="Unplaced"/>
</dbReference>
<keyword evidence="6" id="KW-0677">Repeat</keyword>
<sequence>MGCHYPLLHVLGYLLSSWHLPTPITCMTRGTDLAEDRPLVACPSNCAVWQLSVFGSGVYASVSSVCGAAIHSGVITTTGGSLKIQKLPGREHYLGSFSNGVKSQPLARWTASFSVHSRWSYISLYFFSKKPLKKTVKKPPSNGNRDCQVDIAMLLDGSHNIGQRRFILQKNFVSKLALMLRVGPDGPHVGMVQASGIPVTEFYLNNFTQPKDLIFAIKEMPFRGGNTNTGKAMKHTVDSFFTSERGVRLGFPRVALIFVDGWPSDDLEAAATRARETGVNVFVVTVAKPTAEEMGMVQDKGFAEKAVCKDNGFFTFTMPSWFSTNKFVKPLAQKLCMTDQMLCSKTCFNSVNIGFLIDGSSSVGDGNFRLVLDFLSDIADSFEISDIGSRVAAVQFTYDQKMEFDFNKHLSKNDALAGIRGIRYMSGGTATGDAINYAISSLFSPRKSGKHFLVIITDGQSYDDVRAPAVAAQKAGITVYAVGVAWAPLEDLQAMASEPKDRHAIFTKEFSGLKQFSQTIVKGICRDFTEGK</sequence>
<keyword evidence="7" id="KW-1015">Disulfide bond</keyword>
<dbReference type="InterPro" id="IPR036609">
    <property type="entry name" value="LCCL_sf"/>
</dbReference>
<evidence type="ECO:0000256" key="3">
    <source>
        <dbReference type="ARBA" id="ARBA00013828"/>
    </source>
</evidence>
<dbReference type="Pfam" id="PF03815">
    <property type="entry name" value="LCCL"/>
    <property type="match status" value="1"/>
</dbReference>
<dbReference type="InterPro" id="IPR036465">
    <property type="entry name" value="vWFA_dom_sf"/>
</dbReference>
<evidence type="ECO:0000256" key="4">
    <source>
        <dbReference type="ARBA" id="ARBA00022525"/>
    </source>
</evidence>
<organism evidence="11 12">
    <name type="scientific">Paramormyrops kingsleyae</name>
    <dbReference type="NCBI Taxonomy" id="1676925"/>
    <lineage>
        <taxon>Eukaryota</taxon>
        <taxon>Metazoa</taxon>
        <taxon>Chordata</taxon>
        <taxon>Craniata</taxon>
        <taxon>Vertebrata</taxon>
        <taxon>Euteleostomi</taxon>
        <taxon>Actinopterygii</taxon>
        <taxon>Neopterygii</taxon>
        <taxon>Teleostei</taxon>
        <taxon>Osteoglossocephala</taxon>
        <taxon>Osteoglossomorpha</taxon>
        <taxon>Osteoglossiformes</taxon>
        <taxon>Mormyridae</taxon>
        <taxon>Paramormyrops</taxon>
    </lineage>
</organism>
<evidence type="ECO:0000256" key="7">
    <source>
        <dbReference type="ARBA" id="ARBA00023157"/>
    </source>
</evidence>
<reference evidence="11" key="1">
    <citation type="submission" date="2025-08" db="UniProtKB">
        <authorList>
            <consortium name="Ensembl"/>
        </authorList>
    </citation>
    <scope>IDENTIFICATION</scope>
</reference>
<protein>
    <recommendedName>
        <fullName evidence="3">Cochlin</fullName>
    </recommendedName>
</protein>
<dbReference type="SMART" id="SM00603">
    <property type="entry name" value="LCCL"/>
    <property type="match status" value="1"/>
</dbReference>
<accession>A0A3B3STN0</accession>
<keyword evidence="12" id="KW-1185">Reference proteome</keyword>
<dbReference type="FunFam" id="2.170.130.20:FF:000001">
    <property type="entry name" value="Cysteine-rich secretory protein LCCL domain-containing 1"/>
    <property type="match status" value="1"/>
</dbReference>
<evidence type="ECO:0000256" key="6">
    <source>
        <dbReference type="ARBA" id="ARBA00022737"/>
    </source>
</evidence>
<reference evidence="11" key="2">
    <citation type="submission" date="2025-09" db="UniProtKB">
        <authorList>
            <consortium name="Ensembl"/>
        </authorList>
    </citation>
    <scope>IDENTIFICATION</scope>
</reference>
<dbReference type="FunFam" id="3.40.50.410:FF:000009">
    <property type="entry name" value="Putative vitrin"/>
    <property type="match status" value="1"/>
</dbReference>
<dbReference type="PANTHER" id="PTHR24020">
    <property type="entry name" value="COLLAGEN ALPHA"/>
    <property type="match status" value="1"/>
</dbReference>
<dbReference type="SMART" id="SM00327">
    <property type="entry name" value="VWA"/>
    <property type="match status" value="2"/>
</dbReference>
<dbReference type="Gene3D" id="2.170.130.20">
    <property type="entry name" value="LCCL-like domain"/>
    <property type="match status" value="1"/>
</dbReference>
<evidence type="ECO:0000313" key="12">
    <source>
        <dbReference type="Proteomes" id="UP000261540"/>
    </source>
</evidence>
<keyword evidence="5" id="KW-0732">Signal</keyword>
<dbReference type="PANTHER" id="PTHR24020:SF36">
    <property type="entry name" value="COCHLIN"/>
    <property type="match status" value="1"/>
</dbReference>
<dbReference type="GO" id="GO:0005576">
    <property type="term" value="C:extracellular region"/>
    <property type="evidence" value="ECO:0007669"/>
    <property type="project" value="UniProtKB-SubCell"/>
</dbReference>
<evidence type="ECO:0000313" key="11">
    <source>
        <dbReference type="Ensembl" id="ENSPKIP00000033481.1"/>
    </source>
</evidence>
<evidence type="ECO:0000259" key="10">
    <source>
        <dbReference type="PROSITE" id="PS50820"/>
    </source>
</evidence>
<dbReference type="FunFam" id="3.40.50.410:FF:000029">
    <property type="entry name" value="Cochlin"/>
    <property type="match status" value="1"/>
</dbReference>
<dbReference type="Ensembl" id="ENSPKIT00000014371.1">
    <property type="protein sequence ID" value="ENSPKIP00000033481.1"/>
    <property type="gene ID" value="ENSPKIG00000013154.1"/>
</dbReference>
<dbReference type="PROSITE" id="PS50234">
    <property type="entry name" value="VWFA"/>
    <property type="match status" value="2"/>
</dbReference>
<keyword evidence="8" id="KW-0325">Glycoprotein</keyword>
<comment type="subcellular location">
    <subcellularLocation>
        <location evidence="2">Secreted</location>
    </subcellularLocation>
</comment>
<dbReference type="GeneTree" id="ENSGT00940000159386"/>
<evidence type="ECO:0000256" key="8">
    <source>
        <dbReference type="ARBA" id="ARBA00023180"/>
    </source>
</evidence>
<dbReference type="SUPFAM" id="SSF69848">
    <property type="entry name" value="LCCL domain"/>
    <property type="match status" value="1"/>
</dbReference>
<evidence type="ECO:0000256" key="1">
    <source>
        <dbReference type="ARBA" id="ARBA00003388"/>
    </source>
</evidence>
<feature type="domain" description="VWFA" evidence="9">
    <location>
        <begin position="352"/>
        <end position="520"/>
    </location>
</feature>
<evidence type="ECO:0000256" key="5">
    <source>
        <dbReference type="ARBA" id="ARBA00022729"/>
    </source>
</evidence>
<dbReference type="GO" id="GO:0007605">
    <property type="term" value="P:sensory perception of sound"/>
    <property type="evidence" value="ECO:0007669"/>
    <property type="project" value="UniProtKB-ARBA"/>
</dbReference>
<name>A0A3B3STN0_9TELE</name>
<dbReference type="PROSITE" id="PS50820">
    <property type="entry name" value="LCCL"/>
    <property type="match status" value="1"/>
</dbReference>
<dbReference type="InterPro" id="IPR004043">
    <property type="entry name" value="LCCL"/>
</dbReference>
<dbReference type="PRINTS" id="PR00453">
    <property type="entry name" value="VWFADOMAIN"/>
</dbReference>